<evidence type="ECO:0000313" key="15">
    <source>
        <dbReference type="EMBL" id="MCG2461176.1"/>
    </source>
</evidence>
<dbReference type="InterPro" id="IPR001736">
    <property type="entry name" value="PLipase_D/transphosphatidylase"/>
</dbReference>
<keyword evidence="10 12" id="KW-0594">Phospholipid biosynthesis</keyword>
<keyword evidence="3 12" id="KW-0444">Lipid biosynthesis</keyword>
<dbReference type="SMART" id="SM00155">
    <property type="entry name" value="PLDc"/>
    <property type="match status" value="2"/>
</dbReference>
<comment type="caution">
    <text evidence="15">The sequence shown here is derived from an EMBL/GenBank/DDBJ whole genome shotgun (WGS) entry which is preliminary data.</text>
</comment>
<accession>A0AAE3JPL6</accession>
<dbReference type="PROSITE" id="PS50035">
    <property type="entry name" value="PLD"/>
    <property type="match status" value="2"/>
</dbReference>
<keyword evidence="5 12" id="KW-0812">Transmembrane</keyword>
<reference evidence="15" key="1">
    <citation type="submission" date="2023-02" db="EMBL/GenBank/DDBJ databases">
        <title>Genome of Flavobacteriaceae gen. nov. sp. strain F89.</title>
        <authorList>
            <person name="Wang Y."/>
        </authorList>
    </citation>
    <scope>NUCLEOTIDE SEQUENCE</scope>
    <source>
        <strain evidence="15">F89</strain>
    </source>
</reference>
<feature type="transmembrane region" description="Helical" evidence="12">
    <location>
        <begin position="39"/>
        <end position="61"/>
    </location>
</feature>
<evidence type="ECO:0000256" key="12">
    <source>
        <dbReference type="HAMAP-Rule" id="MF_01916"/>
    </source>
</evidence>
<evidence type="ECO:0000256" key="6">
    <source>
        <dbReference type="ARBA" id="ARBA00022737"/>
    </source>
</evidence>
<sequence>MLRYMNWIILGEIAYIVLVIFIIFRVLSDTRSSTKALAYILFIAFVPFLGMIFYFSVGINYRKRKLYSKKIVEDESLRQRLIQKMNAYSKTISNSGLIARKSETLVEYIRRAGNSPLTANNEVKLLINGEEKFPELLKELENATSHIHIEYYIYEDDITGNQVADILIKKAKQGVKVRFMYDDFGSHGLGRSFIKKLQDAGVQTAPFYKIKWFALASRLNYRNHRKIVVIDGMVGFVGGINMSDRYRNDLKKENHLYWRDTHLMIKGQATAYLQYLFMGDWNFCSGTPFKYSESYFIDSTKQDTIESKVVQIAASGPDSKQPVIFYSLLEAISSAKKSIYITSPYFIPDESLMDVLIIAIQGGLDVKIIIPGISDSKMVNAAAGAYYTELLRFGAKIYRYDKGFIHAKTMVIDDDVAVVGSANMDYRSFDLNFEVNAMVYSKNMAAQLTDAFENDLKVSELIDAKAWLARPKYIHLWEKLVRLLSPFL</sequence>
<comment type="catalytic activity">
    <reaction evidence="12">
        <text>2 a 1,2-diacyl-sn-glycero-3-phospho-(1'-sn-glycerol) = a cardiolipin + glycerol</text>
        <dbReference type="Rhea" id="RHEA:31451"/>
        <dbReference type="ChEBI" id="CHEBI:17754"/>
        <dbReference type="ChEBI" id="CHEBI:62237"/>
        <dbReference type="ChEBI" id="CHEBI:64716"/>
    </reaction>
</comment>
<organism evidence="15 16">
    <name type="scientific">Cerina litoralis</name>
    <dbReference type="NCBI Taxonomy" id="2874477"/>
    <lineage>
        <taxon>Bacteria</taxon>
        <taxon>Pseudomonadati</taxon>
        <taxon>Bacteroidota</taxon>
        <taxon>Flavobacteriia</taxon>
        <taxon>Flavobacteriales</taxon>
        <taxon>Flavobacteriaceae</taxon>
        <taxon>Cerina</taxon>
    </lineage>
</organism>
<evidence type="ECO:0000256" key="5">
    <source>
        <dbReference type="ARBA" id="ARBA00022692"/>
    </source>
</evidence>
<dbReference type="PANTHER" id="PTHR21248:SF22">
    <property type="entry name" value="PHOSPHOLIPASE D"/>
    <property type="match status" value="1"/>
</dbReference>
<comment type="function">
    <text evidence="12">Catalyzes the reversible phosphatidyl group transfer from one phosphatidylglycerol molecule to another to form cardiolipin (CL) (diphosphatidylglycerol) and glycerol.</text>
</comment>
<dbReference type="EMBL" id="JAIRBC010000013">
    <property type="protein sequence ID" value="MCG2461176.1"/>
    <property type="molecule type" value="Genomic_DNA"/>
</dbReference>
<proteinExistence type="inferred from homology"/>
<feature type="domain" description="PLD phosphodiesterase" evidence="14">
    <location>
        <begin position="401"/>
        <end position="428"/>
    </location>
</feature>
<evidence type="ECO:0000256" key="13">
    <source>
        <dbReference type="NCBIfam" id="TIGR04265"/>
    </source>
</evidence>
<feature type="active site" evidence="12">
    <location>
        <position position="224"/>
    </location>
</feature>
<evidence type="ECO:0000256" key="1">
    <source>
        <dbReference type="ARBA" id="ARBA00004651"/>
    </source>
</evidence>
<evidence type="ECO:0000259" key="14">
    <source>
        <dbReference type="PROSITE" id="PS50035"/>
    </source>
</evidence>
<evidence type="ECO:0000256" key="8">
    <source>
        <dbReference type="ARBA" id="ARBA00023098"/>
    </source>
</evidence>
<dbReference type="InterPro" id="IPR025202">
    <property type="entry name" value="PLD-like_dom"/>
</dbReference>
<feature type="transmembrane region" description="Helical" evidence="12">
    <location>
        <begin position="7"/>
        <end position="27"/>
    </location>
</feature>
<keyword evidence="16" id="KW-1185">Reference proteome</keyword>
<dbReference type="SUPFAM" id="SSF56024">
    <property type="entry name" value="Phospholipase D/nuclease"/>
    <property type="match status" value="2"/>
</dbReference>
<dbReference type="InterPro" id="IPR027379">
    <property type="entry name" value="CLS_N"/>
</dbReference>
<evidence type="ECO:0000256" key="9">
    <source>
        <dbReference type="ARBA" id="ARBA00023136"/>
    </source>
</evidence>
<dbReference type="Pfam" id="PF13091">
    <property type="entry name" value="PLDc_2"/>
    <property type="match status" value="2"/>
</dbReference>
<feature type="active site" evidence="12">
    <location>
        <position position="408"/>
    </location>
</feature>
<dbReference type="GO" id="GO:0005886">
    <property type="term" value="C:plasma membrane"/>
    <property type="evidence" value="ECO:0007669"/>
    <property type="project" value="UniProtKB-SubCell"/>
</dbReference>
<evidence type="ECO:0000256" key="3">
    <source>
        <dbReference type="ARBA" id="ARBA00022516"/>
    </source>
</evidence>
<dbReference type="GO" id="GO:0032049">
    <property type="term" value="P:cardiolipin biosynthetic process"/>
    <property type="evidence" value="ECO:0007669"/>
    <property type="project" value="UniProtKB-UniRule"/>
</dbReference>
<keyword evidence="8 12" id="KW-0443">Lipid metabolism</keyword>
<gene>
    <name evidence="15" type="primary">cls</name>
    <name evidence="15" type="ORF">K8352_10490</name>
</gene>
<keyword evidence="4 12" id="KW-0808">Transferase</keyword>
<feature type="active site" evidence="12">
    <location>
        <position position="406"/>
    </location>
</feature>
<dbReference type="GO" id="GO:0008808">
    <property type="term" value="F:cardiolipin synthase activity"/>
    <property type="evidence" value="ECO:0007669"/>
    <property type="project" value="UniProtKB-UniRule"/>
</dbReference>
<feature type="domain" description="PLD phosphodiesterase" evidence="14">
    <location>
        <begin position="219"/>
        <end position="246"/>
    </location>
</feature>
<evidence type="ECO:0000256" key="11">
    <source>
        <dbReference type="ARBA" id="ARBA00023264"/>
    </source>
</evidence>
<dbReference type="InterPro" id="IPR022924">
    <property type="entry name" value="Cardiolipin_synthase"/>
</dbReference>
<evidence type="ECO:0000256" key="7">
    <source>
        <dbReference type="ARBA" id="ARBA00022989"/>
    </source>
</evidence>
<keyword evidence="11 12" id="KW-1208">Phospholipid metabolism</keyword>
<evidence type="ECO:0000313" key="16">
    <source>
        <dbReference type="Proteomes" id="UP001200642"/>
    </source>
</evidence>
<comment type="similarity">
    <text evidence="12">Belongs to the phospholipase D family. Cardiolipin synthase subfamily.</text>
</comment>
<name>A0AAE3JPL6_9FLAO</name>
<protein>
    <recommendedName>
        <fullName evidence="12 13">Cardiolipin synthase</fullName>
        <shortName evidence="12">CL synthase</shortName>
        <ecNumber evidence="12 13">2.7.8.-</ecNumber>
    </recommendedName>
</protein>
<dbReference type="Gene3D" id="3.30.870.10">
    <property type="entry name" value="Endonuclease Chain A"/>
    <property type="match status" value="2"/>
</dbReference>
<evidence type="ECO:0000256" key="10">
    <source>
        <dbReference type="ARBA" id="ARBA00023209"/>
    </source>
</evidence>
<dbReference type="CDD" id="cd09112">
    <property type="entry name" value="PLDc_CLS_2"/>
    <property type="match status" value="1"/>
</dbReference>
<dbReference type="CDD" id="cd09110">
    <property type="entry name" value="PLDc_CLS_1"/>
    <property type="match status" value="1"/>
</dbReference>
<dbReference type="AlphaFoldDB" id="A0AAE3JPL6"/>
<dbReference type="HAMAP" id="MF_01916">
    <property type="entry name" value="Cardiolipin_synth_Cls"/>
    <property type="match status" value="1"/>
</dbReference>
<evidence type="ECO:0000256" key="2">
    <source>
        <dbReference type="ARBA" id="ARBA00022475"/>
    </source>
</evidence>
<keyword evidence="6" id="KW-0677">Repeat</keyword>
<dbReference type="Pfam" id="PF13396">
    <property type="entry name" value="PLDc_N"/>
    <property type="match status" value="1"/>
</dbReference>
<keyword evidence="9 12" id="KW-0472">Membrane</keyword>
<keyword evidence="2 12" id="KW-1003">Cell membrane</keyword>
<dbReference type="NCBIfam" id="TIGR04265">
    <property type="entry name" value="bac_cardiolipin"/>
    <property type="match status" value="1"/>
</dbReference>
<evidence type="ECO:0000256" key="4">
    <source>
        <dbReference type="ARBA" id="ARBA00022679"/>
    </source>
</evidence>
<comment type="subcellular location">
    <subcellularLocation>
        <location evidence="1 12">Cell membrane</location>
        <topology evidence="1 12">Multi-pass membrane protein</topology>
    </subcellularLocation>
</comment>
<dbReference type="InterPro" id="IPR030874">
    <property type="entry name" value="Cardiolipin_synth_Firmi"/>
</dbReference>
<dbReference type="EC" id="2.7.8.-" evidence="12 13"/>
<dbReference type="Proteomes" id="UP001200642">
    <property type="component" value="Unassembled WGS sequence"/>
</dbReference>
<feature type="active site" evidence="12">
    <location>
        <position position="413"/>
    </location>
</feature>
<feature type="active site" evidence="12">
    <location>
        <position position="231"/>
    </location>
</feature>
<dbReference type="PANTHER" id="PTHR21248">
    <property type="entry name" value="CARDIOLIPIN SYNTHASE"/>
    <property type="match status" value="1"/>
</dbReference>
<keyword evidence="7 12" id="KW-1133">Transmembrane helix</keyword>
<feature type="active site" evidence="12">
    <location>
        <position position="226"/>
    </location>
</feature>